<dbReference type="PROSITE" id="PS01230">
    <property type="entry name" value="TRMA_1"/>
    <property type="match status" value="1"/>
</dbReference>
<dbReference type="SUPFAM" id="SSF50249">
    <property type="entry name" value="Nucleic acid-binding proteins"/>
    <property type="match status" value="1"/>
</dbReference>
<dbReference type="Gene3D" id="2.40.50.140">
    <property type="entry name" value="Nucleic acid-binding proteins"/>
    <property type="match status" value="1"/>
</dbReference>
<comment type="caution">
    <text evidence="3">The sequence shown here is derived from an EMBL/GenBank/DDBJ whole genome shotgun (WGS) entry which is preliminary data.</text>
</comment>
<evidence type="ECO:0000256" key="2">
    <source>
        <dbReference type="PROSITE-ProRule" id="PRU10015"/>
    </source>
</evidence>
<dbReference type="GO" id="GO:0070475">
    <property type="term" value="P:rRNA base methylation"/>
    <property type="evidence" value="ECO:0007669"/>
    <property type="project" value="TreeGrafter"/>
</dbReference>
<accession>A0A449E4Q0</accession>
<dbReference type="PROSITE" id="PS51687">
    <property type="entry name" value="SAM_MT_RNA_M5U"/>
    <property type="match status" value="1"/>
</dbReference>
<dbReference type="PROSITE" id="PS50926">
    <property type="entry name" value="TRAM"/>
    <property type="match status" value="1"/>
</dbReference>
<dbReference type="Proteomes" id="UP000352698">
    <property type="component" value="Unassembled WGS sequence"/>
</dbReference>
<dbReference type="InterPro" id="IPR002792">
    <property type="entry name" value="TRAM_dom"/>
</dbReference>
<dbReference type="AlphaFoldDB" id="A0A449E4Q0"/>
<gene>
    <name evidence="3" type="primary">rlmCD_1</name>
    <name evidence="3" type="ORF">NCTC12204_00929</name>
</gene>
<keyword evidence="1 3" id="KW-0489">Methyltransferase</keyword>
<proteinExistence type="inferred from homology"/>
<feature type="binding site" evidence="1">
    <location>
        <position position="291"/>
    </location>
    <ligand>
        <name>S-adenosyl-L-methionine</name>
        <dbReference type="ChEBI" id="CHEBI:59789"/>
    </ligand>
</feature>
<feature type="active site" description="Nucleophile" evidence="1">
    <location>
        <position position="416"/>
    </location>
</feature>
<dbReference type="InterPro" id="IPR030390">
    <property type="entry name" value="MeTrfase_TrmA_AS"/>
</dbReference>
<dbReference type="Gene3D" id="2.40.50.1070">
    <property type="match status" value="1"/>
</dbReference>
<comment type="similarity">
    <text evidence="1">Belongs to the class I-like SAM-binding methyltransferase superfamily. RNA M5U methyltransferase family.</text>
</comment>
<reference evidence="3 4" key="1">
    <citation type="submission" date="2019-05" db="EMBL/GenBank/DDBJ databases">
        <authorList>
            <consortium name="Pathogen Informatics"/>
        </authorList>
    </citation>
    <scope>NUCLEOTIDE SEQUENCE [LARGE SCALE GENOMIC DNA]</scope>
    <source>
        <strain evidence="3 4">NCTC12204</strain>
    </source>
</reference>
<dbReference type="RefSeq" id="WP_010738149.1">
    <property type="nucleotide sequence ID" value="NZ_AP027299.1"/>
</dbReference>
<dbReference type="PANTHER" id="PTHR11061">
    <property type="entry name" value="RNA M5U METHYLTRANSFERASE"/>
    <property type="match status" value="1"/>
</dbReference>
<dbReference type="EMBL" id="CABEEP010000001">
    <property type="protein sequence ID" value="VTQ62089.1"/>
    <property type="molecule type" value="Genomic_DNA"/>
</dbReference>
<evidence type="ECO:0000313" key="3">
    <source>
        <dbReference type="EMBL" id="VTQ62089.1"/>
    </source>
</evidence>
<dbReference type="SUPFAM" id="SSF53335">
    <property type="entry name" value="S-adenosyl-L-methionine-dependent methyltransferases"/>
    <property type="match status" value="1"/>
</dbReference>
<dbReference type="GO" id="GO:0070041">
    <property type="term" value="F:rRNA (uridine-C5-)-methyltransferase activity"/>
    <property type="evidence" value="ECO:0007669"/>
    <property type="project" value="TreeGrafter"/>
</dbReference>
<dbReference type="InterPro" id="IPR010280">
    <property type="entry name" value="U5_MeTrfase_fam"/>
</dbReference>
<dbReference type="PANTHER" id="PTHR11061:SF45">
    <property type="match status" value="1"/>
</dbReference>
<dbReference type="FunFam" id="3.40.50.150:FF:000009">
    <property type="entry name" value="23S rRNA (Uracil(1939)-C(5))-methyltransferase RlmD"/>
    <property type="match status" value="1"/>
</dbReference>
<dbReference type="EC" id="2.1.1.189" evidence="3"/>
<dbReference type="Gene3D" id="3.40.50.150">
    <property type="entry name" value="Vaccinia Virus protein VP39"/>
    <property type="match status" value="1"/>
</dbReference>
<dbReference type="InterPro" id="IPR012340">
    <property type="entry name" value="NA-bd_OB-fold"/>
</dbReference>
<dbReference type="FunFam" id="2.40.50.1070:FF:000003">
    <property type="entry name" value="23S rRNA (Uracil-5-)-methyltransferase RumA"/>
    <property type="match status" value="1"/>
</dbReference>
<dbReference type="NCBIfam" id="TIGR00479">
    <property type="entry name" value="rumA"/>
    <property type="match status" value="1"/>
</dbReference>
<evidence type="ECO:0000313" key="4">
    <source>
        <dbReference type="Proteomes" id="UP000352698"/>
    </source>
</evidence>
<dbReference type="FunFam" id="2.40.50.140:FF:000097">
    <property type="entry name" value="23S rRNA (uracil(1939)-C(5))-methyltransferase RlmD"/>
    <property type="match status" value="1"/>
</dbReference>
<feature type="active site" evidence="2">
    <location>
        <position position="416"/>
    </location>
</feature>
<keyword evidence="1 3" id="KW-0808">Transferase</keyword>
<organism evidence="3 4">
    <name type="scientific">Enterococcus hirae</name>
    <dbReference type="NCBI Taxonomy" id="1354"/>
    <lineage>
        <taxon>Bacteria</taxon>
        <taxon>Bacillati</taxon>
        <taxon>Bacillota</taxon>
        <taxon>Bacilli</taxon>
        <taxon>Lactobacillales</taxon>
        <taxon>Enterococcaceae</taxon>
        <taxon>Enterococcus</taxon>
    </lineage>
</organism>
<evidence type="ECO:0000256" key="1">
    <source>
        <dbReference type="PROSITE-ProRule" id="PRU01024"/>
    </source>
</evidence>
<name>A0A449E4Q0_ENTHR</name>
<dbReference type="CDD" id="cd02440">
    <property type="entry name" value="AdoMet_MTases"/>
    <property type="match status" value="1"/>
</dbReference>
<dbReference type="Pfam" id="PF05958">
    <property type="entry name" value="tRNA_U5-meth_tr"/>
    <property type="match status" value="1"/>
</dbReference>
<feature type="binding site" evidence="1">
    <location>
        <position position="341"/>
    </location>
    <ligand>
        <name>S-adenosyl-L-methionine</name>
        <dbReference type="ChEBI" id="CHEBI:59789"/>
    </ligand>
</feature>
<feature type="binding site" evidence="1">
    <location>
        <position position="320"/>
    </location>
    <ligand>
        <name>S-adenosyl-L-methionine</name>
        <dbReference type="ChEBI" id="CHEBI:59789"/>
    </ligand>
</feature>
<keyword evidence="1" id="KW-0949">S-adenosyl-L-methionine</keyword>
<feature type="binding site" evidence="1">
    <location>
        <position position="389"/>
    </location>
    <ligand>
        <name>S-adenosyl-L-methionine</name>
        <dbReference type="ChEBI" id="CHEBI:59789"/>
    </ligand>
</feature>
<protein>
    <submittedName>
        <fullName evidence="3">RNA methyltransferase</fullName>
        <ecNumber evidence="3">2.1.1.189</ecNumber>
    </submittedName>
</protein>
<sequence>MTETIVKNGQTIPLKIKRLGINGEGIGYFKRLIIFVPYALPKEEVLVKITKATPRYAEARLIKVKKQSKDRVVAPCPVYYECGGCQLQHLAYQAQLDFKKDLLMQALEKFKPAGFRSYKLRPTIGMEEPWHYRNKAQFQLRKNKKTQQIEAGLYQANSHELVPLIDCLVQEPQTQKVMNTVVELLNKYDLPIYDERSNSGIFRTIMVRVGIKTGELQVVFITRSQKFPQKNAIIRDINQQLPEVVSIMQNVQPAKTSLVMGDETIHLWGKDAIEEHLNEVTFDLSPRAFFQLNPQQTEVLYNEGIKALAIQPNETIVDAYCGVGTIGLSVAKQAREIRGMDVIPQAIDDARKNAQRLGYTNTHYEVGTAEELLPKWLEEGFEPDGIIVDPPRTGLDPQLIQSILNYPPTKLVYISCNVSTLARDLGQLSKKFKVEYLQSVDMFPQTARCEVVVKLTRRSSVTSKN</sequence>
<dbReference type="Pfam" id="PF01938">
    <property type="entry name" value="TRAM"/>
    <property type="match status" value="1"/>
</dbReference>
<dbReference type="InterPro" id="IPR029063">
    <property type="entry name" value="SAM-dependent_MTases_sf"/>
</dbReference>